<dbReference type="Proteomes" id="UP000014155">
    <property type="component" value="Unassembled WGS sequence"/>
</dbReference>
<reference evidence="1 2" key="1">
    <citation type="journal article" date="2013" name="Genome Announc.">
        <title>Draft Genome Sequence of the Cellulolytic, Mesophilic, Anaerobic Bacterium Clostridium termitidis Strain CT1112 (DSM 5398).</title>
        <authorList>
            <person name="Lal S."/>
            <person name="Ramachandran U."/>
            <person name="Zhang X."/>
            <person name="Munir R."/>
            <person name="Sparling R."/>
            <person name="Levin D.B."/>
        </authorList>
    </citation>
    <scope>NUCLEOTIDE SEQUENCE [LARGE SCALE GENOMIC DNA]</scope>
    <source>
        <strain evidence="1 2">CT1112</strain>
    </source>
</reference>
<accession>S0FK39</accession>
<gene>
    <name evidence="1" type="ORF">CTER_4782</name>
</gene>
<comment type="caution">
    <text evidence="1">The sequence shown here is derived from an EMBL/GenBank/DDBJ whole genome shotgun (WGS) entry which is preliminary data.</text>
</comment>
<evidence type="ECO:0000313" key="1">
    <source>
        <dbReference type="EMBL" id="EMS69519.1"/>
    </source>
</evidence>
<dbReference type="EMBL" id="AORV01000065">
    <property type="protein sequence ID" value="EMS69519.1"/>
    <property type="molecule type" value="Genomic_DNA"/>
</dbReference>
<proteinExistence type="predicted"/>
<sequence>MNKTMGKLIHLLPQKTNDIEYTGINFVPEGTDYIQDHTEFENRRKQLISEYEIQLKQYINDSMQMI</sequence>
<name>S0FK39_RUMCE</name>
<evidence type="ECO:0000313" key="2">
    <source>
        <dbReference type="Proteomes" id="UP000014155"/>
    </source>
</evidence>
<protein>
    <submittedName>
        <fullName evidence="1">Uncharacterized protein</fullName>
    </submittedName>
</protein>
<dbReference type="STRING" id="1195236.CTER_4782"/>
<dbReference type="AlphaFoldDB" id="S0FK39"/>
<dbReference type="RefSeq" id="WP_004629727.1">
    <property type="nucleotide sequence ID" value="NZ_AORV01000065.1"/>
</dbReference>
<keyword evidence="2" id="KW-1185">Reference proteome</keyword>
<organism evidence="1 2">
    <name type="scientific">Ruminiclostridium cellobioparum subsp. termitidis CT1112</name>
    <dbReference type="NCBI Taxonomy" id="1195236"/>
    <lineage>
        <taxon>Bacteria</taxon>
        <taxon>Bacillati</taxon>
        <taxon>Bacillota</taxon>
        <taxon>Clostridia</taxon>
        <taxon>Eubacteriales</taxon>
        <taxon>Oscillospiraceae</taxon>
        <taxon>Ruminiclostridium</taxon>
    </lineage>
</organism>
<dbReference type="PATRIC" id="fig|1195236.3.peg.4970"/>